<dbReference type="Proteomes" id="UP000480929">
    <property type="component" value="Unassembled WGS sequence"/>
</dbReference>
<protein>
    <recommendedName>
        <fullName evidence="5">Prepilin-type N-terminal cleavage/methylation domain-containing protein</fullName>
    </recommendedName>
</protein>
<evidence type="ECO:0000313" key="3">
    <source>
        <dbReference type="Proteomes" id="UP000433575"/>
    </source>
</evidence>
<comment type="caution">
    <text evidence="1">The sequence shown here is derived from an EMBL/GenBank/DDBJ whole genome shotgun (WGS) entry which is preliminary data.</text>
</comment>
<evidence type="ECO:0000313" key="4">
    <source>
        <dbReference type="Proteomes" id="UP000480929"/>
    </source>
</evidence>
<evidence type="ECO:0008006" key="5">
    <source>
        <dbReference type="Google" id="ProtNLM"/>
    </source>
</evidence>
<keyword evidence="4" id="KW-1185">Reference proteome</keyword>
<dbReference type="EMBL" id="WKPJ01000033">
    <property type="protein sequence ID" value="MSA90729.1"/>
    <property type="molecule type" value="Genomic_DNA"/>
</dbReference>
<name>A0A6N7SAB7_9FIRM</name>
<reference evidence="3 4" key="1">
    <citation type="journal article" date="2019" name="Nat. Med.">
        <title>A library of human gut bacterial isolates paired with longitudinal multiomics data enables mechanistic microbiome research.</title>
        <authorList>
            <person name="Poyet M."/>
            <person name="Groussin M."/>
            <person name="Gibbons S.M."/>
            <person name="Avila-Pacheco J."/>
            <person name="Jiang X."/>
            <person name="Kearney S.M."/>
            <person name="Perrotta A.R."/>
            <person name="Berdy B."/>
            <person name="Zhao S."/>
            <person name="Lieberman T.D."/>
            <person name="Swanson P.K."/>
            <person name="Smith M."/>
            <person name="Roesemann S."/>
            <person name="Alexander J.E."/>
            <person name="Rich S.A."/>
            <person name="Livny J."/>
            <person name="Vlamakis H."/>
            <person name="Clish C."/>
            <person name="Bullock K."/>
            <person name="Deik A."/>
            <person name="Scott J."/>
            <person name="Pierce K.A."/>
            <person name="Xavier R.J."/>
            <person name="Alm E.J."/>
        </authorList>
    </citation>
    <scope>NUCLEOTIDE SEQUENCE [LARGE SCALE GENOMIC DNA]</scope>
    <source>
        <strain evidence="1 3">BIOML-A4</strain>
        <strain evidence="2 4">BIOML-A5</strain>
    </source>
</reference>
<sequence>MKKRGFTLMELILVIGLLTTLVIGMTAIFKPMITTFQKSAAQTDLKEKAQILLEQVSGEIKTAKNVATSKASMNDFTDEYQRSYILYCIQDGLLRVREYPGGEAKLLYPEEFYNGYQVDMKLSTAQKDYDSETSTVKITLIFNKNGEKYRAETAVECLNIDYDQQHFSIVLSEGYIAIER</sequence>
<dbReference type="OrthoDB" id="9893051at2"/>
<accession>A0A6N7SAB7</accession>
<gene>
    <name evidence="2" type="ORF">GKD88_15135</name>
    <name evidence="1" type="ORF">GKE08_15465</name>
</gene>
<evidence type="ECO:0000313" key="1">
    <source>
        <dbReference type="EMBL" id="MSA90729.1"/>
    </source>
</evidence>
<dbReference type="AlphaFoldDB" id="A0A6N7SAB7"/>
<dbReference type="EMBL" id="WKPI01000035">
    <property type="protein sequence ID" value="MSC34459.1"/>
    <property type="molecule type" value="Genomic_DNA"/>
</dbReference>
<evidence type="ECO:0000313" key="2">
    <source>
        <dbReference type="EMBL" id="MSC34459.1"/>
    </source>
</evidence>
<dbReference type="RefSeq" id="WP_154240095.1">
    <property type="nucleotide sequence ID" value="NZ_WKPI01000035.1"/>
</dbReference>
<proteinExistence type="predicted"/>
<organism evidence="1 3">
    <name type="scientific">Holdemania massiliensis</name>
    <dbReference type="NCBI Taxonomy" id="1468449"/>
    <lineage>
        <taxon>Bacteria</taxon>
        <taxon>Bacillati</taxon>
        <taxon>Bacillota</taxon>
        <taxon>Erysipelotrichia</taxon>
        <taxon>Erysipelotrichales</taxon>
        <taxon>Erysipelotrichaceae</taxon>
        <taxon>Holdemania</taxon>
    </lineage>
</organism>
<dbReference type="Proteomes" id="UP000433575">
    <property type="component" value="Unassembled WGS sequence"/>
</dbReference>